<reference evidence="2" key="1">
    <citation type="journal article" date="2015" name="MBio">
        <title>Genome-Resolved Metagenomic Analysis Reveals Roles for Candidate Phyla and Other Microbial Community Members in Biogeochemical Transformations in Oil Reservoirs.</title>
        <authorList>
            <person name="Hu P."/>
            <person name="Tom L."/>
            <person name="Singh A."/>
            <person name="Thomas B.C."/>
            <person name="Baker B.J."/>
            <person name="Piceno Y.M."/>
            <person name="Andersen G.L."/>
            <person name="Banfield J.F."/>
        </authorList>
    </citation>
    <scope>NUCLEOTIDE SEQUENCE [LARGE SCALE GENOMIC DNA]</scope>
</reference>
<dbReference type="EMBL" id="LGGP01000329">
    <property type="protein sequence ID" value="KUK78900.1"/>
    <property type="molecule type" value="Genomic_DNA"/>
</dbReference>
<name>A0A101HM42_9BACT</name>
<proteinExistence type="predicted"/>
<gene>
    <name evidence="1" type="ORF">XD94_1591</name>
</gene>
<protein>
    <submittedName>
        <fullName evidence="1">Uncharacterized protein</fullName>
    </submittedName>
</protein>
<dbReference type="AlphaFoldDB" id="A0A101HM42"/>
<organism evidence="1 2">
    <name type="scientific">Mesotoga prima</name>
    <dbReference type="NCBI Taxonomy" id="1184387"/>
    <lineage>
        <taxon>Bacteria</taxon>
        <taxon>Thermotogati</taxon>
        <taxon>Thermotogota</taxon>
        <taxon>Thermotogae</taxon>
        <taxon>Kosmotogales</taxon>
        <taxon>Kosmotogaceae</taxon>
        <taxon>Mesotoga</taxon>
    </lineage>
</organism>
<dbReference type="PATRIC" id="fig|1184387.3.peg.2083"/>
<accession>A0A101HM42</accession>
<comment type="caution">
    <text evidence="1">The sequence shown here is derived from an EMBL/GenBank/DDBJ whole genome shotgun (WGS) entry which is preliminary data.</text>
</comment>
<dbReference type="Proteomes" id="UP000054092">
    <property type="component" value="Unassembled WGS sequence"/>
</dbReference>
<evidence type="ECO:0000313" key="1">
    <source>
        <dbReference type="EMBL" id="KUK78900.1"/>
    </source>
</evidence>
<evidence type="ECO:0000313" key="2">
    <source>
        <dbReference type="Proteomes" id="UP000054092"/>
    </source>
</evidence>
<sequence length="99" mass="11316">MMHCGDKYGEQKRTRFGRERMRTGNCEITRGVRIERGEERVSGVASRFAKARSRAGTLNRCTSGHALRDDALFLLHVILARFRPGSRSLKQLQVPRCKL</sequence>